<name>W4FU01_APHAT</name>
<accession>W4FU01</accession>
<dbReference type="OrthoDB" id="122000at2759"/>
<reference evidence="2" key="1">
    <citation type="submission" date="2013-12" db="EMBL/GenBank/DDBJ databases">
        <title>The Genome Sequence of Aphanomyces astaci APO3.</title>
        <authorList>
            <consortium name="The Broad Institute Genomics Platform"/>
            <person name="Russ C."/>
            <person name="Tyler B."/>
            <person name="van West P."/>
            <person name="Dieguez-Uribeondo J."/>
            <person name="Young S.K."/>
            <person name="Zeng Q."/>
            <person name="Gargeya S."/>
            <person name="Fitzgerald M."/>
            <person name="Abouelleil A."/>
            <person name="Alvarado L."/>
            <person name="Chapman S.B."/>
            <person name="Gainer-Dewar J."/>
            <person name="Goldberg J."/>
            <person name="Griggs A."/>
            <person name="Gujja S."/>
            <person name="Hansen M."/>
            <person name="Howarth C."/>
            <person name="Imamovic A."/>
            <person name="Ireland A."/>
            <person name="Larimer J."/>
            <person name="McCowan C."/>
            <person name="Murphy C."/>
            <person name="Pearson M."/>
            <person name="Poon T.W."/>
            <person name="Priest M."/>
            <person name="Roberts A."/>
            <person name="Saif S."/>
            <person name="Shea T."/>
            <person name="Sykes S."/>
            <person name="Wortman J."/>
            <person name="Nusbaum C."/>
            <person name="Birren B."/>
        </authorList>
    </citation>
    <scope>NUCLEOTIDE SEQUENCE [LARGE SCALE GENOMIC DNA]</scope>
    <source>
        <strain evidence="2">APO3</strain>
    </source>
</reference>
<dbReference type="VEuPathDB" id="FungiDB:H257_13708"/>
<proteinExistence type="predicted"/>
<dbReference type="EMBL" id="KI913163">
    <property type="protein sequence ID" value="ETV70975.1"/>
    <property type="molecule type" value="Genomic_DNA"/>
</dbReference>
<dbReference type="GeneID" id="20815704"/>
<evidence type="ECO:0000256" key="1">
    <source>
        <dbReference type="SAM" id="MobiDB-lite"/>
    </source>
</evidence>
<sequence length="143" mass="15557">MGIAKYNTKCQLRVLIGVNYPRHISNTALYTRCTAESLRCRLLRSRWGLLGHILRCPVDTRPTSPCSGTSAFPSLIFGPAAPSRRCLASSTLIPRPSPTSSSASPRVLNSDPKTVPDELQRLTCLADLQTLRSTPRTGSGGKY</sequence>
<evidence type="ECO:0000313" key="2">
    <source>
        <dbReference type="EMBL" id="ETV70975.1"/>
    </source>
</evidence>
<gene>
    <name evidence="2" type="ORF">H257_13708</name>
</gene>
<protein>
    <submittedName>
        <fullName evidence="2">Uncharacterized protein</fullName>
    </submittedName>
</protein>
<feature type="region of interest" description="Disordered" evidence="1">
    <location>
        <begin position="88"/>
        <end position="114"/>
    </location>
</feature>
<dbReference type="RefSeq" id="XP_009839638.1">
    <property type="nucleotide sequence ID" value="XM_009841336.1"/>
</dbReference>
<organism evidence="2">
    <name type="scientific">Aphanomyces astaci</name>
    <name type="common">Crayfish plague agent</name>
    <dbReference type="NCBI Taxonomy" id="112090"/>
    <lineage>
        <taxon>Eukaryota</taxon>
        <taxon>Sar</taxon>
        <taxon>Stramenopiles</taxon>
        <taxon>Oomycota</taxon>
        <taxon>Saprolegniomycetes</taxon>
        <taxon>Saprolegniales</taxon>
        <taxon>Verrucalvaceae</taxon>
        <taxon>Aphanomyces</taxon>
    </lineage>
</organism>
<dbReference type="AlphaFoldDB" id="W4FU01"/>